<evidence type="ECO:0008006" key="3">
    <source>
        <dbReference type="Google" id="ProtNLM"/>
    </source>
</evidence>
<evidence type="ECO:0000313" key="2">
    <source>
        <dbReference type="Proteomes" id="UP001501729"/>
    </source>
</evidence>
<reference evidence="1 2" key="1">
    <citation type="journal article" date="2019" name="Int. J. Syst. Evol. Microbiol.">
        <title>The Global Catalogue of Microorganisms (GCM) 10K type strain sequencing project: providing services to taxonomists for standard genome sequencing and annotation.</title>
        <authorList>
            <consortium name="The Broad Institute Genomics Platform"/>
            <consortium name="The Broad Institute Genome Sequencing Center for Infectious Disease"/>
            <person name="Wu L."/>
            <person name="Ma J."/>
        </authorList>
    </citation>
    <scope>NUCLEOTIDE SEQUENCE [LARGE SCALE GENOMIC DNA]</scope>
    <source>
        <strain evidence="1 2">JCM 17504</strain>
    </source>
</reference>
<evidence type="ECO:0000313" key="1">
    <source>
        <dbReference type="EMBL" id="GAA5057804.1"/>
    </source>
</evidence>
<dbReference type="RefSeq" id="WP_227773878.1">
    <property type="nucleotide sequence ID" value="NZ_BAABKX010000015.1"/>
</dbReference>
<dbReference type="EMBL" id="BAABKX010000015">
    <property type="protein sequence ID" value="GAA5057804.1"/>
    <property type="molecule type" value="Genomic_DNA"/>
</dbReference>
<dbReference type="GeneID" id="68614115"/>
<dbReference type="SUPFAM" id="SSF56747">
    <property type="entry name" value="Prim-pol domain"/>
    <property type="match status" value="1"/>
</dbReference>
<dbReference type="Proteomes" id="UP001501729">
    <property type="component" value="Unassembled WGS sequence"/>
</dbReference>
<gene>
    <name evidence="1" type="ORF">GCM10025751_40100</name>
</gene>
<dbReference type="AlphaFoldDB" id="A0AAV3UM43"/>
<keyword evidence="2" id="KW-1185">Reference proteome</keyword>
<organism evidence="1 2">
    <name type="scientific">Haladaptatus pallidirubidus</name>
    <dbReference type="NCBI Taxonomy" id="1008152"/>
    <lineage>
        <taxon>Archaea</taxon>
        <taxon>Methanobacteriati</taxon>
        <taxon>Methanobacteriota</taxon>
        <taxon>Stenosarchaea group</taxon>
        <taxon>Halobacteria</taxon>
        <taxon>Halobacteriales</taxon>
        <taxon>Haladaptataceae</taxon>
        <taxon>Haladaptatus</taxon>
    </lineage>
</organism>
<protein>
    <recommendedName>
        <fullName evidence="3">Bifunctional DNA primase/polymerase, N-terminal</fullName>
    </recommendedName>
</protein>
<accession>A0AAV3UM43</accession>
<comment type="caution">
    <text evidence="1">The sequence shown here is derived from an EMBL/GenBank/DDBJ whole genome shotgun (WGS) entry which is preliminary data.</text>
</comment>
<name>A0AAV3UM43_9EURY</name>
<sequence>MSISTSTLVSHVEAGNLKQQFIELLRDAGIPTNRCVRVGSDSKGAYDTGWNQTTNQREPEEISGNYGVTAGNGLLNIDIDDYGGSPSVPDDIQAFFDKHPTTGGTTPHGGGRLFYGVPVGTEERFREAFNNRSKITIDPVEVEWATTQQVVAPGSELTGCSKDWHDCGEAGEGRYSLIIPTPICRLAEDDVDGLIELIEKYDNSPEPVENVEIETRELNVDEQDWLDKGREMDGKFDRLCTFAEKGGYPRDHDLEFGKDRSKAETALAQKLMWIFGSFPNPEDTVQQVMNQLSPPRWSTSGDFYRDSVLTAAMKYTLDIGECYKGGQNDKSTRGVVQKQAAFIIWVADKAFDDKFRTKEIVNHGLVGVKRDQVVKVLRDLEKVGILKHQRQGQYEYWIKQTDIPTSGSIHEMFLENYITEGELKKQRADYLSKMEEEEVQYTSTTVI</sequence>
<proteinExistence type="predicted"/>